<feature type="region of interest" description="Disordered" evidence="2">
    <location>
        <begin position="197"/>
        <end position="314"/>
    </location>
</feature>
<feature type="region of interest" description="Disordered" evidence="2">
    <location>
        <begin position="147"/>
        <end position="167"/>
    </location>
</feature>
<dbReference type="GeneID" id="39577233"/>
<dbReference type="GO" id="GO:0005634">
    <property type="term" value="C:nucleus"/>
    <property type="evidence" value="ECO:0007669"/>
    <property type="project" value="TreeGrafter"/>
</dbReference>
<dbReference type="Proteomes" id="UP000272025">
    <property type="component" value="Unassembled WGS sequence"/>
</dbReference>
<keyword evidence="4" id="KW-1185">Reference proteome</keyword>
<proteinExistence type="inferred from homology"/>
<dbReference type="PANTHER" id="PTHR21531">
    <property type="entry name" value="LOW-TEMPERATURE VIABILITY PROTEIN LTV1-RELATED"/>
    <property type="match status" value="1"/>
</dbReference>
<feature type="compositionally biased region" description="Basic and acidic residues" evidence="2">
    <location>
        <begin position="248"/>
        <end position="269"/>
    </location>
</feature>
<dbReference type="GO" id="GO:0000056">
    <property type="term" value="P:ribosomal small subunit export from nucleus"/>
    <property type="evidence" value="ECO:0007669"/>
    <property type="project" value="TreeGrafter"/>
</dbReference>
<feature type="region of interest" description="Disordered" evidence="2">
    <location>
        <begin position="376"/>
        <end position="414"/>
    </location>
</feature>
<evidence type="ECO:0000256" key="1">
    <source>
        <dbReference type="ARBA" id="ARBA00009078"/>
    </source>
</evidence>
<organism evidence="3 4">
    <name type="scientific">Sodiomyces alkalinus (strain CBS 110278 / VKM F-3762 / F11)</name>
    <name type="common">Alkaliphilic filamentous fungus</name>
    <dbReference type="NCBI Taxonomy" id="1314773"/>
    <lineage>
        <taxon>Eukaryota</taxon>
        <taxon>Fungi</taxon>
        <taxon>Dikarya</taxon>
        <taxon>Ascomycota</taxon>
        <taxon>Pezizomycotina</taxon>
        <taxon>Sordariomycetes</taxon>
        <taxon>Hypocreomycetidae</taxon>
        <taxon>Glomerellales</taxon>
        <taxon>Plectosphaerellaceae</taxon>
        <taxon>Sodiomyces</taxon>
    </lineage>
</organism>
<dbReference type="GO" id="GO:0030688">
    <property type="term" value="C:preribosome, small subunit precursor"/>
    <property type="evidence" value="ECO:0007669"/>
    <property type="project" value="TreeGrafter"/>
</dbReference>
<dbReference type="GO" id="GO:0005829">
    <property type="term" value="C:cytosol"/>
    <property type="evidence" value="ECO:0007669"/>
    <property type="project" value="TreeGrafter"/>
</dbReference>
<comment type="similarity">
    <text evidence="1">Belongs to the LTV1 family.</text>
</comment>
<dbReference type="RefSeq" id="XP_028467007.1">
    <property type="nucleotide sequence ID" value="XM_028608755.1"/>
</dbReference>
<accession>A0A3N2PXG2</accession>
<evidence type="ECO:0000313" key="4">
    <source>
        <dbReference type="Proteomes" id="UP000272025"/>
    </source>
</evidence>
<feature type="compositionally biased region" description="Basic and acidic residues" evidence="2">
    <location>
        <begin position="197"/>
        <end position="208"/>
    </location>
</feature>
<dbReference type="STRING" id="1314773.A0A3N2PXG2"/>
<dbReference type="PANTHER" id="PTHR21531:SF0">
    <property type="entry name" value="PROTEIN LTV1 HOMOLOG"/>
    <property type="match status" value="1"/>
</dbReference>
<protein>
    <submittedName>
        <fullName evidence="3">Low temperature viability protein</fullName>
    </submittedName>
</protein>
<feature type="compositionally biased region" description="Acidic residues" evidence="2">
    <location>
        <begin position="210"/>
        <end position="221"/>
    </location>
</feature>
<feature type="compositionally biased region" description="Polar residues" evidence="2">
    <location>
        <begin position="304"/>
        <end position="314"/>
    </location>
</feature>
<sequence>MGKGWIDKKNAQHFTLVHRPQNDPRIHDETAPSMVLNPISQRSSSSKAKRLDDLASELGSEAASIRENEGEAAEYGVYYDDTEYDYMQHLRDLNAGGGEAVWLEAESTSNKGKGKQTQSLDDALREMNLRDDSRSLFDDEVLPSRNLPKLNYQSQQDVPDDIAGFQPDMDPRLREVLEALEDDAYVDDDEDIFKQLAKDNKEIPRSAFEDQFDDEDDEGWESDGTAKPTREYNDDDAPQLVGVEGEPTEERQNENWMEDFKQFKKDQKNSGKPRGAVDPSEVQSSLWTTTTMGGRRKKRKGALTNPSTYSMTSSSMIRTEQLSFLDARFDKIDEEYAGEMGADETGSVSAVSAMSSAQGTTRADFDDILDDFLGNYTRPGKRTSKKTRPQTGIEQLDEIRKGLGPARLRTKGKA</sequence>
<name>A0A3N2PXG2_SODAK</name>
<reference evidence="3 4" key="1">
    <citation type="journal article" date="2018" name="Mol. Ecol.">
        <title>The obligate alkalophilic soda-lake fungus Sodiomyces alkalinus has shifted to a protein diet.</title>
        <authorList>
            <person name="Grum-Grzhimaylo A.A."/>
            <person name="Falkoski D.L."/>
            <person name="van den Heuvel J."/>
            <person name="Valero-Jimenez C.A."/>
            <person name="Min B."/>
            <person name="Choi I.G."/>
            <person name="Lipzen A."/>
            <person name="Daum C.G."/>
            <person name="Aanen D.K."/>
            <person name="Tsang A."/>
            <person name="Henrissat B."/>
            <person name="Bilanenko E.N."/>
            <person name="de Vries R.P."/>
            <person name="van Kan J.A.L."/>
            <person name="Grigoriev I.V."/>
            <person name="Debets A.J.M."/>
        </authorList>
    </citation>
    <scope>NUCLEOTIDE SEQUENCE [LARGE SCALE GENOMIC DNA]</scope>
    <source>
        <strain evidence="3 4">F11</strain>
    </source>
</reference>
<evidence type="ECO:0000256" key="2">
    <source>
        <dbReference type="SAM" id="MobiDB-lite"/>
    </source>
</evidence>
<gene>
    <name evidence="3" type="ORF">SODALDRAFT_294524</name>
</gene>
<dbReference type="Pfam" id="PF04180">
    <property type="entry name" value="LTV"/>
    <property type="match status" value="1"/>
</dbReference>
<dbReference type="AlphaFoldDB" id="A0A3N2PXG2"/>
<dbReference type="OrthoDB" id="5852896at2759"/>
<dbReference type="InterPro" id="IPR007307">
    <property type="entry name" value="Ltv1"/>
</dbReference>
<feature type="compositionally biased region" description="Basic residues" evidence="2">
    <location>
        <begin position="379"/>
        <end position="388"/>
    </location>
</feature>
<dbReference type="GO" id="GO:0042274">
    <property type="term" value="P:ribosomal small subunit biogenesis"/>
    <property type="evidence" value="ECO:0007669"/>
    <property type="project" value="InterPro"/>
</dbReference>
<dbReference type="EMBL" id="ML119054">
    <property type="protein sequence ID" value="ROT39201.1"/>
    <property type="molecule type" value="Genomic_DNA"/>
</dbReference>
<evidence type="ECO:0000313" key="3">
    <source>
        <dbReference type="EMBL" id="ROT39201.1"/>
    </source>
</evidence>